<keyword evidence="2" id="KW-0479">Metal-binding</keyword>
<dbReference type="PROSITE" id="PS00463">
    <property type="entry name" value="ZN2_CY6_FUNGAL_1"/>
    <property type="match status" value="1"/>
</dbReference>
<dbReference type="SMART" id="SM00066">
    <property type="entry name" value="GAL4"/>
    <property type="match status" value="1"/>
</dbReference>
<dbReference type="AlphaFoldDB" id="J3P235"/>
<dbReference type="PANTHER" id="PTHR31845:SF21">
    <property type="entry name" value="REGULATORY PROTEIN LEU3"/>
    <property type="match status" value="1"/>
</dbReference>
<dbReference type="PANTHER" id="PTHR31845">
    <property type="entry name" value="FINGER DOMAIN PROTEIN, PUTATIVE-RELATED"/>
    <property type="match status" value="1"/>
</dbReference>
<dbReference type="InterPro" id="IPR001138">
    <property type="entry name" value="Zn2Cys6_DnaBD"/>
</dbReference>
<evidence type="ECO:0000259" key="8">
    <source>
        <dbReference type="PROSITE" id="PS50048"/>
    </source>
</evidence>
<dbReference type="CDD" id="cd00067">
    <property type="entry name" value="GAL4"/>
    <property type="match status" value="1"/>
</dbReference>
<dbReference type="GO" id="GO:0000981">
    <property type="term" value="F:DNA-binding transcription factor activity, RNA polymerase II-specific"/>
    <property type="evidence" value="ECO:0007669"/>
    <property type="project" value="InterPro"/>
</dbReference>
<accession>J3P235</accession>
<dbReference type="SUPFAM" id="SSF57701">
    <property type="entry name" value="Zn2/Cys6 DNA-binding domain"/>
    <property type="match status" value="1"/>
</dbReference>
<keyword evidence="5" id="KW-0804">Transcription</keyword>
<evidence type="ECO:0000256" key="5">
    <source>
        <dbReference type="ARBA" id="ARBA00023163"/>
    </source>
</evidence>
<evidence type="ECO:0000256" key="6">
    <source>
        <dbReference type="ARBA" id="ARBA00023242"/>
    </source>
</evidence>
<evidence type="ECO:0000313" key="9">
    <source>
        <dbReference type="EMBL" id="EJT73727.1"/>
    </source>
</evidence>
<dbReference type="InterPro" id="IPR051089">
    <property type="entry name" value="prtT"/>
</dbReference>
<keyword evidence="3" id="KW-0805">Transcription regulation</keyword>
<evidence type="ECO:0000256" key="1">
    <source>
        <dbReference type="ARBA" id="ARBA00004123"/>
    </source>
</evidence>
<dbReference type="InterPro" id="IPR036864">
    <property type="entry name" value="Zn2-C6_fun-type_DNA-bd_sf"/>
</dbReference>
<reference evidence="11" key="1">
    <citation type="submission" date="2010-07" db="EMBL/GenBank/DDBJ databases">
        <title>The genome sequence of Gaeumannomyces graminis var. tritici strain R3-111a-1.</title>
        <authorList>
            <consortium name="The Broad Institute Genome Sequencing Platform"/>
            <person name="Ma L.-J."/>
            <person name="Dead R."/>
            <person name="Young S."/>
            <person name="Zeng Q."/>
            <person name="Koehrsen M."/>
            <person name="Alvarado L."/>
            <person name="Berlin A."/>
            <person name="Chapman S.B."/>
            <person name="Chen Z."/>
            <person name="Freedman E."/>
            <person name="Gellesch M."/>
            <person name="Goldberg J."/>
            <person name="Griggs A."/>
            <person name="Gujja S."/>
            <person name="Heilman E.R."/>
            <person name="Heiman D."/>
            <person name="Hepburn T."/>
            <person name="Howarth C."/>
            <person name="Jen D."/>
            <person name="Larson L."/>
            <person name="Mehta T."/>
            <person name="Neiman D."/>
            <person name="Pearson M."/>
            <person name="Roberts A."/>
            <person name="Saif S."/>
            <person name="Shea T."/>
            <person name="Shenoy N."/>
            <person name="Sisk P."/>
            <person name="Stolte C."/>
            <person name="Sykes S."/>
            <person name="Walk T."/>
            <person name="White J."/>
            <person name="Yandava C."/>
            <person name="Haas B."/>
            <person name="Nusbaum C."/>
            <person name="Birren B."/>
        </authorList>
    </citation>
    <scope>NUCLEOTIDE SEQUENCE [LARGE SCALE GENOMIC DNA]</scope>
    <source>
        <strain evidence="11">R3-111a-1</strain>
    </source>
</reference>
<reference evidence="9" key="3">
    <citation type="submission" date="2010-09" db="EMBL/GenBank/DDBJ databases">
        <title>Annotation of Gaeumannomyces graminis var. tritici R3-111a-1.</title>
        <authorList>
            <consortium name="The Broad Institute Genome Sequencing Platform"/>
            <person name="Ma L.-J."/>
            <person name="Dead R."/>
            <person name="Young S.K."/>
            <person name="Zeng Q."/>
            <person name="Gargeya S."/>
            <person name="Fitzgerald M."/>
            <person name="Haas B."/>
            <person name="Abouelleil A."/>
            <person name="Alvarado L."/>
            <person name="Arachchi H.M."/>
            <person name="Berlin A."/>
            <person name="Brown A."/>
            <person name="Chapman S.B."/>
            <person name="Chen Z."/>
            <person name="Dunbar C."/>
            <person name="Freedman E."/>
            <person name="Gearin G."/>
            <person name="Gellesch M."/>
            <person name="Goldberg J."/>
            <person name="Griggs A."/>
            <person name="Gujja S."/>
            <person name="Heiman D."/>
            <person name="Howarth C."/>
            <person name="Larson L."/>
            <person name="Lui A."/>
            <person name="MacDonald P.J.P."/>
            <person name="Mehta T."/>
            <person name="Montmayeur A."/>
            <person name="Murphy C."/>
            <person name="Neiman D."/>
            <person name="Pearson M."/>
            <person name="Priest M."/>
            <person name="Roberts A."/>
            <person name="Saif S."/>
            <person name="Shea T."/>
            <person name="Shenoy N."/>
            <person name="Sisk P."/>
            <person name="Stolte C."/>
            <person name="Sykes S."/>
            <person name="Yandava C."/>
            <person name="Wortman J."/>
            <person name="Nusbaum C."/>
            <person name="Birren B."/>
        </authorList>
    </citation>
    <scope>NUCLEOTIDE SEQUENCE</scope>
    <source>
        <strain evidence="9">R3-111a-1</strain>
    </source>
</reference>
<dbReference type="OrthoDB" id="3163292at2759"/>
<dbReference type="VEuPathDB" id="FungiDB:GGTG_07583"/>
<gene>
    <name evidence="10" type="primary">20348041</name>
    <name evidence="9" type="ORF">GGTG_07583</name>
</gene>
<dbReference type="PROSITE" id="PS50048">
    <property type="entry name" value="ZN2_CY6_FUNGAL_2"/>
    <property type="match status" value="1"/>
</dbReference>
<keyword evidence="6" id="KW-0539">Nucleus</keyword>
<dbReference type="STRING" id="644352.J3P235"/>
<proteinExistence type="predicted"/>
<evidence type="ECO:0000313" key="11">
    <source>
        <dbReference type="Proteomes" id="UP000006039"/>
    </source>
</evidence>
<evidence type="ECO:0000313" key="10">
    <source>
        <dbReference type="EnsemblFungi" id="EJT73727"/>
    </source>
</evidence>
<name>J3P235_GAET3</name>
<feature type="region of interest" description="Disordered" evidence="7">
    <location>
        <begin position="66"/>
        <end position="95"/>
    </location>
</feature>
<dbReference type="CDD" id="cd12148">
    <property type="entry name" value="fungal_TF_MHR"/>
    <property type="match status" value="1"/>
</dbReference>
<evidence type="ECO:0000256" key="2">
    <source>
        <dbReference type="ARBA" id="ARBA00022723"/>
    </source>
</evidence>
<reference evidence="10" key="5">
    <citation type="submission" date="2018-04" db="UniProtKB">
        <authorList>
            <consortium name="EnsemblFungi"/>
        </authorList>
    </citation>
    <scope>IDENTIFICATION</scope>
    <source>
        <strain evidence="10">R3-111a-1</strain>
    </source>
</reference>
<evidence type="ECO:0000256" key="3">
    <source>
        <dbReference type="ARBA" id="ARBA00023015"/>
    </source>
</evidence>
<dbReference type="InterPro" id="IPR007219">
    <property type="entry name" value="XnlR_reg_dom"/>
</dbReference>
<dbReference type="SMART" id="SM00906">
    <property type="entry name" value="Fungal_trans"/>
    <property type="match status" value="1"/>
</dbReference>
<dbReference type="Proteomes" id="UP000006039">
    <property type="component" value="Unassembled WGS sequence"/>
</dbReference>
<dbReference type="Gene3D" id="4.10.240.10">
    <property type="entry name" value="Zn(2)-C6 fungal-type DNA-binding domain"/>
    <property type="match status" value="1"/>
</dbReference>
<reference evidence="9" key="2">
    <citation type="submission" date="2010-07" db="EMBL/GenBank/DDBJ databases">
        <authorList>
            <consortium name="The Broad Institute Genome Sequencing Platform"/>
            <consortium name="Broad Institute Genome Sequencing Center for Infectious Disease"/>
            <person name="Ma L.-J."/>
            <person name="Dead R."/>
            <person name="Young S."/>
            <person name="Zeng Q."/>
            <person name="Koehrsen M."/>
            <person name="Alvarado L."/>
            <person name="Berlin A."/>
            <person name="Chapman S.B."/>
            <person name="Chen Z."/>
            <person name="Freedman E."/>
            <person name="Gellesch M."/>
            <person name="Goldberg J."/>
            <person name="Griggs A."/>
            <person name="Gujja S."/>
            <person name="Heilman E.R."/>
            <person name="Heiman D."/>
            <person name="Hepburn T."/>
            <person name="Howarth C."/>
            <person name="Jen D."/>
            <person name="Larson L."/>
            <person name="Mehta T."/>
            <person name="Neiman D."/>
            <person name="Pearson M."/>
            <person name="Roberts A."/>
            <person name="Saif S."/>
            <person name="Shea T."/>
            <person name="Shenoy N."/>
            <person name="Sisk P."/>
            <person name="Stolte C."/>
            <person name="Sykes S."/>
            <person name="Walk T."/>
            <person name="White J."/>
            <person name="Yandava C."/>
            <person name="Haas B."/>
            <person name="Nusbaum C."/>
            <person name="Birren B."/>
        </authorList>
    </citation>
    <scope>NUCLEOTIDE SEQUENCE</scope>
    <source>
        <strain evidence="9">R3-111a-1</strain>
    </source>
</reference>
<protein>
    <recommendedName>
        <fullName evidence="8">Zn(2)-C6 fungal-type domain-containing protein</fullName>
    </recommendedName>
</protein>
<feature type="region of interest" description="Disordered" evidence="7">
    <location>
        <begin position="534"/>
        <end position="561"/>
    </location>
</feature>
<dbReference type="GO" id="GO:0006351">
    <property type="term" value="P:DNA-templated transcription"/>
    <property type="evidence" value="ECO:0007669"/>
    <property type="project" value="InterPro"/>
</dbReference>
<evidence type="ECO:0000256" key="4">
    <source>
        <dbReference type="ARBA" id="ARBA00023125"/>
    </source>
</evidence>
<dbReference type="Pfam" id="PF04082">
    <property type="entry name" value="Fungal_trans"/>
    <property type="match status" value="1"/>
</dbReference>
<dbReference type="GO" id="GO:0000976">
    <property type="term" value="F:transcription cis-regulatory region binding"/>
    <property type="evidence" value="ECO:0007669"/>
    <property type="project" value="TreeGrafter"/>
</dbReference>
<feature type="domain" description="Zn(2)-C6 fungal-type" evidence="8">
    <location>
        <begin position="8"/>
        <end position="41"/>
    </location>
</feature>
<dbReference type="EMBL" id="GL385398">
    <property type="protein sequence ID" value="EJT73727.1"/>
    <property type="molecule type" value="Genomic_DNA"/>
</dbReference>
<reference evidence="10" key="4">
    <citation type="journal article" date="2015" name="G3 (Bethesda)">
        <title>Genome sequences of three phytopathogenic species of the Magnaporthaceae family of fungi.</title>
        <authorList>
            <person name="Okagaki L.H."/>
            <person name="Nunes C.C."/>
            <person name="Sailsbery J."/>
            <person name="Clay B."/>
            <person name="Brown D."/>
            <person name="John T."/>
            <person name="Oh Y."/>
            <person name="Young N."/>
            <person name="Fitzgerald M."/>
            <person name="Haas B.J."/>
            <person name="Zeng Q."/>
            <person name="Young S."/>
            <person name="Adiconis X."/>
            <person name="Fan L."/>
            <person name="Levin J.Z."/>
            <person name="Mitchell T.K."/>
            <person name="Okubara P.A."/>
            <person name="Farman M.L."/>
            <person name="Kohn L.M."/>
            <person name="Birren B."/>
            <person name="Ma L.-J."/>
            <person name="Dean R.A."/>
        </authorList>
    </citation>
    <scope>NUCLEOTIDE SEQUENCE</scope>
    <source>
        <strain evidence="10">R3-111a-1</strain>
    </source>
</reference>
<organism evidence="9">
    <name type="scientific">Gaeumannomyces tritici (strain R3-111a-1)</name>
    <name type="common">Wheat and barley take-all root rot fungus</name>
    <name type="synonym">Gaeumannomyces graminis var. tritici</name>
    <dbReference type="NCBI Taxonomy" id="644352"/>
    <lineage>
        <taxon>Eukaryota</taxon>
        <taxon>Fungi</taxon>
        <taxon>Dikarya</taxon>
        <taxon>Ascomycota</taxon>
        <taxon>Pezizomycotina</taxon>
        <taxon>Sordariomycetes</taxon>
        <taxon>Sordariomycetidae</taxon>
        <taxon>Magnaporthales</taxon>
        <taxon>Magnaporthaceae</taxon>
        <taxon>Gaeumannomyces</taxon>
    </lineage>
</organism>
<dbReference type="GO" id="GO:0008270">
    <property type="term" value="F:zinc ion binding"/>
    <property type="evidence" value="ECO:0007669"/>
    <property type="project" value="InterPro"/>
</dbReference>
<comment type="subcellular location">
    <subcellularLocation>
        <location evidence="1">Nucleus</location>
    </subcellularLocation>
</comment>
<dbReference type="GO" id="GO:0005634">
    <property type="term" value="C:nucleus"/>
    <property type="evidence" value="ECO:0007669"/>
    <property type="project" value="UniProtKB-SubCell"/>
</dbReference>
<dbReference type="HOGENOM" id="CLU_011455_3_1_1"/>
<dbReference type="RefSeq" id="XP_009223671.1">
    <property type="nucleotide sequence ID" value="XM_009225407.1"/>
</dbReference>
<dbReference type="eggNOG" id="ENOG502T1W7">
    <property type="taxonomic scope" value="Eukaryota"/>
</dbReference>
<dbReference type="GeneID" id="20348041"/>
<feature type="compositionally biased region" description="Polar residues" evidence="7">
    <location>
        <begin position="543"/>
        <end position="561"/>
    </location>
</feature>
<dbReference type="EnsemblFungi" id="EJT73727">
    <property type="protein sequence ID" value="EJT73727"/>
    <property type="gene ID" value="GGTG_07583"/>
</dbReference>
<keyword evidence="11" id="KW-1185">Reference proteome</keyword>
<sequence>MSTRPVKSCTECKQAKLRCDSKDRFPSSCSRCHARQLLCTVDTTFKRTPARRRLQAMSQELQTLRRQHQSHDAADLASQPRSIAAKTDEADSWDASPDSLVLDPGMLVLDGGAQLPATIAIEAFTAFVSVFRPQMPIPGSISMRSMHRSQPLLFWTIVLVVATHSPSPAFDGVLELLRRPYEAMLQRQVLQSPLPLHGIQALLLLCQWPLPCDKQSQDPSWLYCGLAVHGGRFMGLDRHHQEQQAAEPPLASLGVSAAHAPRAVRVNTWLACFAVSASLAMHLGLPPPIDSALDLAVIHAALPYAPATFVSHVKIQMAAVKFLTLLNHDIDSPGLSSILGHADSELEATKREAQSPAMEAVDAGLGRLLELNVLSVKIHLYALVLAKHHQNLTGSSAYSMIHAVPSRALDVAIRFIDLSTWDLRNMGCPGDRLPAQEHHLPDAAALRVKLKRQCLPKNHFRCLALATAILLRFFRKQQQSSDGNKTNELGGDLGVSVANRIAMSQRFVKACAGHDLDEFGRMATVFEALATQQQQQQQQQQQTEGQASTGASNSDAMTSPRLQVTQRMGVSILLDSITTSHQVRGKAVHVQDEVASLGETGQTFSQDTVTAPAPDDGWGQMVDFDPMWGLPNGPFSSILDMDPAWFDMEDLRNSQYL</sequence>
<evidence type="ECO:0000256" key="7">
    <source>
        <dbReference type="SAM" id="MobiDB-lite"/>
    </source>
</evidence>
<keyword evidence="4" id="KW-0238">DNA-binding</keyword>